<dbReference type="RefSeq" id="WP_395512418.1">
    <property type="nucleotide sequence ID" value="NZ_JBBDHD010000093.1"/>
</dbReference>
<protein>
    <submittedName>
        <fullName evidence="2">Uncharacterized protein</fullName>
    </submittedName>
</protein>
<feature type="compositionally biased region" description="Pro residues" evidence="1">
    <location>
        <begin position="164"/>
        <end position="184"/>
    </location>
</feature>
<evidence type="ECO:0000313" key="3">
    <source>
        <dbReference type="Proteomes" id="UP001610631"/>
    </source>
</evidence>
<gene>
    <name evidence="2" type="ORF">WDV06_27150</name>
</gene>
<sequence length="295" mass="31632">MDVEQVISELYGLRPAQFTAARGAYTARARQEKDAEAARRIAALRKPTLALWAAGLFARARPAEARALLRLGGQLRTAHRELDGARLRALSHEQHRVIGALARESAHLAGEAGERISESVLREIEQVFHGLLADEDAGRQWLAGRLTTAPKAPVGFEGVQPAPGAVPPPPATPPATPHEPPAPPRPERDAAAERRAREHERRVEAARRAAADAAAAHERARAELTEAAVALERARSEAAAAREELHAAQRRADAAEQAAGDAHSRHQRAETAAGKAGRTAETATRRLRDAEHSAA</sequence>
<evidence type="ECO:0000256" key="1">
    <source>
        <dbReference type="SAM" id="MobiDB-lite"/>
    </source>
</evidence>
<dbReference type="EMBL" id="JBBDHD010000093">
    <property type="protein sequence ID" value="MFH7598742.1"/>
    <property type="molecule type" value="Genomic_DNA"/>
</dbReference>
<feature type="compositionally biased region" description="Basic and acidic residues" evidence="1">
    <location>
        <begin position="283"/>
        <end position="295"/>
    </location>
</feature>
<feature type="compositionally biased region" description="Basic and acidic residues" evidence="1">
    <location>
        <begin position="232"/>
        <end position="254"/>
    </location>
</feature>
<comment type="caution">
    <text evidence="2">The sequence shown here is derived from an EMBL/GenBank/DDBJ whole genome shotgun (WGS) entry which is preliminary data.</text>
</comment>
<dbReference type="SUPFAM" id="SSF57997">
    <property type="entry name" value="Tropomyosin"/>
    <property type="match status" value="1"/>
</dbReference>
<feature type="compositionally biased region" description="Basic and acidic residues" evidence="1">
    <location>
        <begin position="185"/>
        <end position="224"/>
    </location>
</feature>
<keyword evidence="3" id="KW-1185">Reference proteome</keyword>
<reference evidence="2 3" key="1">
    <citation type="submission" date="2024-03" db="EMBL/GenBank/DDBJ databases">
        <title>Whole genome sequencing of Streptomyces racemochromogenes, to identify antimicrobial biosynthetic gene clusters.</title>
        <authorList>
            <person name="Suryawanshi P."/>
            <person name="Krishnaraj P.U."/>
            <person name="Arun Y.P."/>
            <person name="Suryawanshi M.P."/>
            <person name="Rakshit O."/>
        </authorList>
    </citation>
    <scope>NUCLEOTIDE SEQUENCE [LARGE SCALE GENOMIC DNA]</scope>
    <source>
        <strain evidence="2 3">AUDT626</strain>
    </source>
</reference>
<proteinExistence type="predicted"/>
<accession>A0ABW7PK14</accession>
<organism evidence="2 3">
    <name type="scientific">Streptomyces racemochromogenes</name>
    <dbReference type="NCBI Taxonomy" id="67353"/>
    <lineage>
        <taxon>Bacteria</taxon>
        <taxon>Bacillati</taxon>
        <taxon>Actinomycetota</taxon>
        <taxon>Actinomycetes</taxon>
        <taxon>Kitasatosporales</taxon>
        <taxon>Streptomycetaceae</taxon>
        <taxon>Streptomyces</taxon>
    </lineage>
</organism>
<dbReference type="Proteomes" id="UP001610631">
    <property type="component" value="Unassembled WGS sequence"/>
</dbReference>
<feature type="region of interest" description="Disordered" evidence="1">
    <location>
        <begin position="153"/>
        <end position="295"/>
    </location>
</feature>
<name>A0ABW7PK14_9ACTN</name>
<evidence type="ECO:0000313" key="2">
    <source>
        <dbReference type="EMBL" id="MFH7598742.1"/>
    </source>
</evidence>